<evidence type="ECO:0000313" key="3">
    <source>
        <dbReference type="EMBL" id="CAL1132659.1"/>
    </source>
</evidence>
<reference evidence="2" key="1">
    <citation type="submission" date="2022-10" db="EMBL/GenBank/DDBJ databases">
        <authorList>
            <person name="Chen Y."/>
            <person name="Dougan E. K."/>
            <person name="Chan C."/>
            <person name="Rhodes N."/>
            <person name="Thang M."/>
        </authorList>
    </citation>
    <scope>NUCLEOTIDE SEQUENCE</scope>
</reference>
<name>A0A9P1BTP6_9DINO</name>
<dbReference type="EMBL" id="CAMXCT030000472">
    <property type="protein sequence ID" value="CAL4766596.1"/>
    <property type="molecule type" value="Genomic_DNA"/>
</dbReference>
<feature type="region of interest" description="Disordered" evidence="1">
    <location>
        <begin position="296"/>
        <end position="341"/>
    </location>
</feature>
<feature type="compositionally biased region" description="Basic and acidic residues" evidence="1">
    <location>
        <begin position="329"/>
        <end position="339"/>
    </location>
</feature>
<evidence type="ECO:0000313" key="2">
    <source>
        <dbReference type="EMBL" id="CAI3979284.1"/>
    </source>
</evidence>
<dbReference type="PANTHER" id="PTHR33050:SF7">
    <property type="entry name" value="RIBONUCLEASE H"/>
    <property type="match status" value="1"/>
</dbReference>
<reference evidence="3" key="2">
    <citation type="submission" date="2024-04" db="EMBL/GenBank/DDBJ databases">
        <authorList>
            <person name="Chen Y."/>
            <person name="Shah S."/>
            <person name="Dougan E. K."/>
            <person name="Thang M."/>
            <person name="Chan C."/>
        </authorList>
    </citation>
    <scope>NUCLEOTIDE SEQUENCE [LARGE SCALE GENOMIC DNA]</scope>
</reference>
<organism evidence="2">
    <name type="scientific">Cladocopium goreaui</name>
    <dbReference type="NCBI Taxonomy" id="2562237"/>
    <lineage>
        <taxon>Eukaryota</taxon>
        <taxon>Sar</taxon>
        <taxon>Alveolata</taxon>
        <taxon>Dinophyceae</taxon>
        <taxon>Suessiales</taxon>
        <taxon>Symbiodiniaceae</taxon>
        <taxon>Cladocopium</taxon>
    </lineage>
</organism>
<comment type="caution">
    <text evidence="2">The sequence shown here is derived from an EMBL/GenBank/DDBJ whole genome shotgun (WGS) entry which is preliminary data.</text>
</comment>
<keyword evidence="4" id="KW-1185">Reference proteome</keyword>
<dbReference type="OrthoDB" id="434200at2759"/>
<feature type="compositionally biased region" description="Polar residues" evidence="1">
    <location>
        <begin position="296"/>
        <end position="309"/>
    </location>
</feature>
<accession>A0A9P1BTP6</accession>
<protein>
    <submittedName>
        <fullName evidence="2">Uncharacterized protein</fullName>
    </submittedName>
</protein>
<gene>
    <name evidence="2" type="ORF">C1SCF055_LOCUS7247</name>
</gene>
<sequence>MAQLALDDPASLKKLLSDCSVPAPVVANLDVLGYKSVALLGFAVPSDGQVDDLVEKLFPRDLGEQVDLLSPGAASLRRVIRHCFDACQAKGGMPTETQVAVPVKPKLSLAEYKELKLKFADHFPGELLTPESTPSFMFVAALKDQFETGTWNWTPWRHRISEQAETLFQENRKPRSDHQLLQRMLNQQDLMDFPEASVPAGGPVEPVLLRFQTLLANALAMLQLVHLIVIKKFHYKFNELALATPVDSSLRSPNLQEVLAADKSVWMAVTHAMRENSWSLSDTLSEIAHCRQDMQTVLQPRPRANSNPVTPKKAEPKGAPKKTSTPPPIRKDNQLKDWNDSWPVMPTVATDVLEPPPGDFSPPNFPAESASSATVARLRLPDGTFYSRLTACYPQLLADALADIFVQTLAQRVEDGGGLISTAILEQIDSLLRSSRCDLKTLESLTGRLLWVSSLWETLRPLLGPLYQAMMTVPLTLVSISIEEWPLLLDALQDDLTLSKSLHHPSLRKNVKVVRAANFTLRDIGHARSLHFKSRRIWLGISIPGSSKRKLLQETHESLQAWKDVLVGTPFLHNMIPPTYLPLQASADACATQGEAGLGGILRLNGEVAAWFAFTKEVFPWISDSMQKHINVWELLGQFALAFCLDRALKGRCTPISVTFACDNTSAEAAHLKALSTASGMCHVLAAFFRFQRIHNLDVSIQHIPGMWNDEADALSRGKHLPHCTPELRVDVPWTWLCSSLPEHSPSNAKFPHTLLTR</sequence>
<dbReference type="Proteomes" id="UP001152797">
    <property type="component" value="Unassembled WGS sequence"/>
</dbReference>
<evidence type="ECO:0000256" key="1">
    <source>
        <dbReference type="SAM" id="MobiDB-lite"/>
    </source>
</evidence>
<dbReference type="EMBL" id="CAMXCT020000472">
    <property type="protein sequence ID" value="CAL1132659.1"/>
    <property type="molecule type" value="Genomic_DNA"/>
</dbReference>
<dbReference type="AlphaFoldDB" id="A0A9P1BTP6"/>
<dbReference type="EMBL" id="CAMXCT010000472">
    <property type="protein sequence ID" value="CAI3979284.1"/>
    <property type="molecule type" value="Genomic_DNA"/>
</dbReference>
<evidence type="ECO:0000313" key="4">
    <source>
        <dbReference type="Proteomes" id="UP001152797"/>
    </source>
</evidence>
<dbReference type="PANTHER" id="PTHR33050">
    <property type="entry name" value="REVERSE TRANSCRIPTASE DOMAIN-CONTAINING PROTEIN"/>
    <property type="match status" value="1"/>
</dbReference>
<proteinExistence type="predicted"/>
<dbReference type="InterPro" id="IPR052055">
    <property type="entry name" value="Hepadnavirus_pol/RT"/>
</dbReference>